<feature type="compositionally biased region" description="Low complexity" evidence="1">
    <location>
        <begin position="671"/>
        <end position="682"/>
    </location>
</feature>
<dbReference type="PANTHER" id="PTHR10398">
    <property type="entry name" value="AFADIN"/>
    <property type="match status" value="1"/>
</dbReference>
<feature type="compositionally biased region" description="Polar residues" evidence="1">
    <location>
        <begin position="409"/>
        <end position="423"/>
    </location>
</feature>
<dbReference type="EMBL" id="CAJPEV010000833">
    <property type="protein sequence ID" value="CAG0888922.1"/>
    <property type="molecule type" value="Genomic_DNA"/>
</dbReference>
<dbReference type="Proteomes" id="UP000677054">
    <property type="component" value="Unassembled WGS sequence"/>
</dbReference>
<dbReference type="EMBL" id="LR900350">
    <property type="protein sequence ID" value="CAD7245332.1"/>
    <property type="molecule type" value="Genomic_DNA"/>
</dbReference>
<dbReference type="PROSITE" id="PS50106">
    <property type="entry name" value="PDZ"/>
    <property type="match status" value="1"/>
</dbReference>
<organism evidence="3">
    <name type="scientific">Darwinula stevensoni</name>
    <dbReference type="NCBI Taxonomy" id="69355"/>
    <lineage>
        <taxon>Eukaryota</taxon>
        <taxon>Metazoa</taxon>
        <taxon>Ecdysozoa</taxon>
        <taxon>Arthropoda</taxon>
        <taxon>Crustacea</taxon>
        <taxon>Oligostraca</taxon>
        <taxon>Ostracoda</taxon>
        <taxon>Podocopa</taxon>
        <taxon>Podocopida</taxon>
        <taxon>Darwinulocopina</taxon>
        <taxon>Darwinuloidea</taxon>
        <taxon>Darwinulidae</taxon>
        <taxon>Darwinula</taxon>
    </lineage>
</organism>
<feature type="compositionally biased region" description="Polar residues" evidence="1">
    <location>
        <begin position="124"/>
        <end position="142"/>
    </location>
</feature>
<dbReference type="AlphaFoldDB" id="A0A7R9A2L2"/>
<evidence type="ECO:0000313" key="4">
    <source>
        <dbReference type="Proteomes" id="UP000677054"/>
    </source>
</evidence>
<feature type="region of interest" description="Disordered" evidence="1">
    <location>
        <begin position="466"/>
        <end position="528"/>
    </location>
</feature>
<dbReference type="GO" id="GO:0005911">
    <property type="term" value="C:cell-cell junction"/>
    <property type="evidence" value="ECO:0007669"/>
    <property type="project" value="InterPro"/>
</dbReference>
<feature type="region of interest" description="Disordered" evidence="1">
    <location>
        <begin position="595"/>
        <end position="618"/>
    </location>
</feature>
<protein>
    <recommendedName>
        <fullName evidence="2">PDZ domain-containing protein</fullName>
    </recommendedName>
</protein>
<feature type="domain" description="PDZ" evidence="2">
    <location>
        <begin position="1"/>
        <end position="70"/>
    </location>
</feature>
<name>A0A7R9A2L2_9CRUS</name>
<feature type="region of interest" description="Disordered" evidence="1">
    <location>
        <begin position="263"/>
        <end position="326"/>
    </location>
</feature>
<evidence type="ECO:0000313" key="3">
    <source>
        <dbReference type="EMBL" id="CAD7245332.1"/>
    </source>
</evidence>
<dbReference type="PANTHER" id="PTHR10398:SF2">
    <property type="entry name" value="AFADIN"/>
    <property type="match status" value="1"/>
</dbReference>
<dbReference type="InterPro" id="IPR036034">
    <property type="entry name" value="PDZ_sf"/>
</dbReference>
<keyword evidence="4" id="KW-1185">Reference proteome</keyword>
<feature type="compositionally biased region" description="Basic and acidic residues" evidence="1">
    <location>
        <begin position="685"/>
        <end position="696"/>
    </location>
</feature>
<dbReference type="Pfam" id="PF00595">
    <property type="entry name" value="PDZ"/>
    <property type="match status" value="1"/>
</dbReference>
<feature type="compositionally biased region" description="Low complexity" evidence="1">
    <location>
        <begin position="97"/>
        <end position="107"/>
    </location>
</feature>
<dbReference type="InterPro" id="IPR028842">
    <property type="entry name" value="Afadin"/>
</dbReference>
<feature type="region of interest" description="Disordered" evidence="1">
    <location>
        <begin position="83"/>
        <end position="170"/>
    </location>
</feature>
<dbReference type="InterPro" id="IPR001478">
    <property type="entry name" value="PDZ"/>
</dbReference>
<sequence length="715" mass="79262">MCSGVGQDRLGIYIKSVVGGGAADQDGRLQAGDQLLKVDGASLQGITQERAAEIMMKTGQVVTLEVAKQGAIFHGLATLLSQPSPTITRGSLRRRQQQQQQQQQQQRPLSEDLSSSGTGGRGNPQRSHSLPSSINQHASASIRTAGDGASINHSPPPIISGKPEKPQLQRQECIEDHVKKRPKPRPKPFLKFFLPPSFLSSIRARSRRLTRAAPPKVTYLIDLPTPPEGLNCKAEDLGSLLEKFGTRRELSRPCDAAAYNGRYQSERDLPSRVPGLMPPRISSSKSVPSLNTGEPGSPSKVHEAYNPHANYTKPQNPPSHFRSRSTQNLASVAGVANGGVIRGTSNPNLPPNQQYGSGPMPSSYPHHPPHMNGYSPAQNFPDQRASSQQRSFRGSEGVLNRSHRDGDSRPQSALMSPHPQYQSGEVHRPVSHRDLRQEAKMHDIGEEVLRREERVLAFRAANANSSQGMTGVYPGPGYSRGGTQNEDIPPARPPLPPESAMFPSVRPSSAYPAQISDNRSPSVPTSQQLNQQMNKIFSASNPWDREEREREAARRAEVARLWRDQQIAMLEGESNRTPKQEEQLRTLRLEKEFQRRAEEAAKGDDEDNDDDDDEVDRRGLLRIVQEDLERSRQRRIAMEANENKRLQTMPANASPHWRNSSLPQVIGGGHPQQQQQHMTGGTSRSKAEEIRMKEQQLHAAQLAEERILRVAQKRQ</sequence>
<accession>A0A7R9A2L2</accession>
<feature type="region of interest" description="Disordered" evidence="1">
    <location>
        <begin position="639"/>
        <end position="697"/>
    </location>
</feature>
<evidence type="ECO:0000259" key="2">
    <source>
        <dbReference type="PROSITE" id="PS50106"/>
    </source>
</evidence>
<dbReference type="OrthoDB" id="6260541at2759"/>
<feature type="compositionally biased region" description="Polar residues" evidence="1">
    <location>
        <begin position="281"/>
        <end position="294"/>
    </location>
</feature>
<dbReference type="SMART" id="SM00228">
    <property type="entry name" value="PDZ"/>
    <property type="match status" value="1"/>
</dbReference>
<dbReference type="SUPFAM" id="SSF50156">
    <property type="entry name" value="PDZ domain-like"/>
    <property type="match status" value="1"/>
</dbReference>
<feature type="compositionally biased region" description="Low complexity" evidence="1">
    <location>
        <begin position="355"/>
        <end position="365"/>
    </location>
</feature>
<proteinExistence type="predicted"/>
<dbReference type="Gene3D" id="2.30.42.10">
    <property type="match status" value="1"/>
</dbReference>
<feature type="non-terminal residue" evidence="3">
    <location>
        <position position="1"/>
    </location>
</feature>
<feature type="compositionally biased region" description="Polar residues" evidence="1">
    <location>
        <begin position="343"/>
        <end position="354"/>
    </location>
</feature>
<reference evidence="3" key="1">
    <citation type="submission" date="2020-11" db="EMBL/GenBank/DDBJ databases">
        <authorList>
            <person name="Tran Van P."/>
        </authorList>
    </citation>
    <scope>NUCLEOTIDE SEQUENCE</scope>
</reference>
<feature type="compositionally biased region" description="Polar residues" evidence="1">
    <location>
        <begin position="515"/>
        <end position="528"/>
    </location>
</feature>
<feature type="compositionally biased region" description="Polar residues" evidence="1">
    <location>
        <begin position="375"/>
        <end position="392"/>
    </location>
</feature>
<feature type="compositionally biased region" description="Acidic residues" evidence="1">
    <location>
        <begin position="604"/>
        <end position="614"/>
    </location>
</feature>
<evidence type="ECO:0000256" key="1">
    <source>
        <dbReference type="SAM" id="MobiDB-lite"/>
    </source>
</evidence>
<gene>
    <name evidence="3" type="ORF">DSTB1V02_LOCUS5206</name>
</gene>
<feature type="region of interest" description="Disordered" evidence="1">
    <location>
        <begin position="338"/>
        <end position="431"/>
    </location>
</feature>